<organism evidence="2 3">
    <name type="scientific">Streptomyces bangladeshensis</name>
    <dbReference type="NCBI Taxonomy" id="295352"/>
    <lineage>
        <taxon>Bacteria</taxon>
        <taxon>Bacillati</taxon>
        <taxon>Actinomycetota</taxon>
        <taxon>Actinomycetes</taxon>
        <taxon>Kitasatosporales</taxon>
        <taxon>Streptomycetaceae</taxon>
        <taxon>Streptomyces</taxon>
    </lineage>
</organism>
<evidence type="ECO:0000313" key="2">
    <source>
        <dbReference type="EMBL" id="GAA2199794.1"/>
    </source>
</evidence>
<proteinExistence type="predicted"/>
<name>A0ABN3BSA6_9ACTN</name>
<dbReference type="EMBL" id="BAAAOQ010000016">
    <property type="protein sequence ID" value="GAA2199794.1"/>
    <property type="molecule type" value="Genomic_DNA"/>
</dbReference>
<reference evidence="2 3" key="1">
    <citation type="journal article" date="2019" name="Int. J. Syst. Evol. Microbiol.">
        <title>The Global Catalogue of Microorganisms (GCM) 10K type strain sequencing project: providing services to taxonomists for standard genome sequencing and annotation.</title>
        <authorList>
            <consortium name="The Broad Institute Genomics Platform"/>
            <consortium name="The Broad Institute Genome Sequencing Center for Infectious Disease"/>
            <person name="Wu L."/>
            <person name="Ma J."/>
        </authorList>
    </citation>
    <scope>NUCLEOTIDE SEQUENCE [LARGE SCALE GENOMIC DNA]</scope>
    <source>
        <strain evidence="2 3">JCM 14924</strain>
    </source>
</reference>
<dbReference type="RefSeq" id="WP_346163519.1">
    <property type="nucleotide sequence ID" value="NZ_BAAAOQ010000016.1"/>
</dbReference>
<comment type="caution">
    <text evidence="2">The sequence shown here is derived from an EMBL/GenBank/DDBJ whole genome shotgun (WGS) entry which is preliminary data.</text>
</comment>
<accession>A0ABN3BSA6</accession>
<keyword evidence="3" id="KW-1185">Reference proteome</keyword>
<sequence>MTDISPLAMKAKQVIEAKWLVGPAYDLATQAAEALDDRQMLQSPEAARELVADAVRVAEEAVAELRREHEESARLRARVAELTVAVEAPELCADCGHMEDAHSNDGDTNCTASGAQVTECICAYFIPRYGAAELVVAPPPPDVAP</sequence>
<feature type="coiled-coil region" evidence="1">
    <location>
        <begin position="48"/>
        <end position="78"/>
    </location>
</feature>
<dbReference type="Proteomes" id="UP001501391">
    <property type="component" value="Unassembled WGS sequence"/>
</dbReference>
<keyword evidence="1" id="KW-0175">Coiled coil</keyword>
<protein>
    <submittedName>
        <fullName evidence="2">Uncharacterized protein</fullName>
    </submittedName>
</protein>
<evidence type="ECO:0000313" key="3">
    <source>
        <dbReference type="Proteomes" id="UP001501391"/>
    </source>
</evidence>
<gene>
    <name evidence="2" type="ORF">GCM10009787_48180</name>
</gene>
<evidence type="ECO:0000256" key="1">
    <source>
        <dbReference type="SAM" id="Coils"/>
    </source>
</evidence>